<organism evidence="2 3">
    <name type="scientific">Cavenderia fasciculata</name>
    <name type="common">Slime mold</name>
    <name type="synonym">Dictyostelium fasciculatum</name>
    <dbReference type="NCBI Taxonomy" id="261658"/>
    <lineage>
        <taxon>Eukaryota</taxon>
        <taxon>Amoebozoa</taxon>
        <taxon>Evosea</taxon>
        <taxon>Eumycetozoa</taxon>
        <taxon>Dictyostelia</taxon>
        <taxon>Acytosteliales</taxon>
        <taxon>Cavenderiaceae</taxon>
        <taxon>Cavenderia</taxon>
    </lineage>
</organism>
<sequence>MSTIISIVLLVVVATSVVVATQQSPSMMNSFLMGGYFSSFDMYTGQSFGNYFINVPKGLSTNTVTTIAQFNYAFNNLLTFQYNSIDLSSGLAFSTYCGASSNLVIFDFNNETVYVYIQQQQCEGIPFKSSACSLYTIGAYDNMTQTYYLIGDLEGSVLSSLTFGVYSMITKDITYVEIPYHMDSNANLQQVFVYDSVVYACVFQSSFTEVIAIDFATRSTKSIFRVSSIMPEGQFAFDTRGYITGFIDEDTKLYNAYIINLKTLDVIHNEIPYPSDSFVGNYNSNLFCSV</sequence>
<evidence type="ECO:0000256" key="1">
    <source>
        <dbReference type="SAM" id="SignalP"/>
    </source>
</evidence>
<dbReference type="Proteomes" id="UP000007797">
    <property type="component" value="Unassembled WGS sequence"/>
</dbReference>
<dbReference type="AlphaFoldDB" id="F4PM75"/>
<reference evidence="3" key="1">
    <citation type="journal article" date="2011" name="Genome Res.">
        <title>Phylogeny-wide analysis of social amoeba genomes highlights ancient origins for complex intercellular communication.</title>
        <authorList>
            <person name="Heidel A.J."/>
            <person name="Lawal H.M."/>
            <person name="Felder M."/>
            <person name="Schilde C."/>
            <person name="Helps N.R."/>
            <person name="Tunggal B."/>
            <person name="Rivero F."/>
            <person name="John U."/>
            <person name="Schleicher M."/>
            <person name="Eichinger L."/>
            <person name="Platzer M."/>
            <person name="Noegel A.A."/>
            <person name="Schaap P."/>
            <person name="Gloeckner G."/>
        </authorList>
    </citation>
    <scope>NUCLEOTIDE SEQUENCE [LARGE SCALE GENOMIC DNA]</scope>
    <source>
        <strain evidence="3">SH3</strain>
    </source>
</reference>
<gene>
    <name evidence="2" type="ORF">DFA_05708</name>
</gene>
<dbReference type="EMBL" id="GL883008">
    <property type="protein sequence ID" value="EGG23575.1"/>
    <property type="molecule type" value="Genomic_DNA"/>
</dbReference>
<feature type="signal peptide" evidence="1">
    <location>
        <begin position="1"/>
        <end position="20"/>
    </location>
</feature>
<protein>
    <submittedName>
        <fullName evidence="2">Uncharacterized protein</fullName>
    </submittedName>
</protein>
<feature type="chain" id="PRO_5003313232" evidence="1">
    <location>
        <begin position="21"/>
        <end position="290"/>
    </location>
</feature>
<dbReference type="KEGG" id="dfa:DFA_05708"/>
<name>F4PM75_CACFS</name>
<keyword evidence="1" id="KW-0732">Signal</keyword>
<keyword evidence="3" id="KW-1185">Reference proteome</keyword>
<dbReference type="GeneID" id="14875304"/>
<dbReference type="OMA" id="YNAYIIN"/>
<dbReference type="RefSeq" id="XP_004361426.1">
    <property type="nucleotide sequence ID" value="XM_004361369.1"/>
</dbReference>
<accession>F4PM75</accession>
<dbReference type="OrthoDB" id="22988at2759"/>
<proteinExistence type="predicted"/>
<evidence type="ECO:0000313" key="2">
    <source>
        <dbReference type="EMBL" id="EGG23575.1"/>
    </source>
</evidence>
<evidence type="ECO:0000313" key="3">
    <source>
        <dbReference type="Proteomes" id="UP000007797"/>
    </source>
</evidence>